<comment type="caution">
    <text evidence="2">The sequence shown here is derived from an EMBL/GenBank/DDBJ whole genome shotgun (WGS) entry which is preliminary data.</text>
</comment>
<dbReference type="EMBL" id="JBHRUH010000050">
    <property type="protein sequence ID" value="MFC3294397.1"/>
    <property type="molecule type" value="Genomic_DNA"/>
</dbReference>
<accession>A0ABV7M818</accession>
<evidence type="ECO:0000313" key="2">
    <source>
        <dbReference type="EMBL" id="MFC3294397.1"/>
    </source>
</evidence>
<name>A0ABV7M818_9GAMM</name>
<sequence>MKQSIPVTPAMLMFQKVPALLLATLMTLAYQPSSAAETEESAALQRQAAQHLYQGIRQHDEQAIDKAMTLAERILTLSPDNLGAWHTKLQAQLYRHQYQQALSSVNEAQQRHPNDQSLRLLHCMLVDRSQGEAAGDACYAKLEQEYASQAANGQGETRPVSNAPDTASPVAFNQVGAAILGGSPHAQALAEAYVAQVRSLGGIEAEDIARHTVESLQDGRYVEGVLMTGRR</sequence>
<dbReference type="Gene3D" id="1.25.40.10">
    <property type="entry name" value="Tetratricopeptide repeat domain"/>
    <property type="match status" value="1"/>
</dbReference>
<organism evidence="2 3">
    <name type="scientific">Modicisalibacter luteus</name>
    <dbReference type="NCBI Taxonomy" id="453962"/>
    <lineage>
        <taxon>Bacteria</taxon>
        <taxon>Pseudomonadati</taxon>
        <taxon>Pseudomonadota</taxon>
        <taxon>Gammaproteobacteria</taxon>
        <taxon>Oceanospirillales</taxon>
        <taxon>Halomonadaceae</taxon>
        <taxon>Modicisalibacter</taxon>
    </lineage>
</organism>
<keyword evidence="3" id="KW-1185">Reference proteome</keyword>
<proteinExistence type="predicted"/>
<reference evidence="3" key="1">
    <citation type="journal article" date="2019" name="Int. J. Syst. Evol. Microbiol.">
        <title>The Global Catalogue of Microorganisms (GCM) 10K type strain sequencing project: providing services to taxonomists for standard genome sequencing and annotation.</title>
        <authorList>
            <consortium name="The Broad Institute Genomics Platform"/>
            <consortium name="The Broad Institute Genome Sequencing Center for Infectious Disease"/>
            <person name="Wu L."/>
            <person name="Ma J."/>
        </authorList>
    </citation>
    <scope>NUCLEOTIDE SEQUENCE [LARGE SCALE GENOMIC DNA]</scope>
    <source>
        <strain evidence="3">KCTC 12847</strain>
    </source>
</reference>
<dbReference type="RefSeq" id="WP_156817316.1">
    <property type="nucleotide sequence ID" value="NZ_BMXD01000004.1"/>
</dbReference>
<gene>
    <name evidence="2" type="ORF">ACFOEI_20430</name>
</gene>
<feature type="chain" id="PRO_5045926828" evidence="1">
    <location>
        <begin position="36"/>
        <end position="231"/>
    </location>
</feature>
<dbReference type="InterPro" id="IPR011990">
    <property type="entry name" value="TPR-like_helical_dom_sf"/>
</dbReference>
<evidence type="ECO:0000313" key="3">
    <source>
        <dbReference type="Proteomes" id="UP001595640"/>
    </source>
</evidence>
<feature type="signal peptide" evidence="1">
    <location>
        <begin position="1"/>
        <end position="35"/>
    </location>
</feature>
<dbReference type="SUPFAM" id="SSF48452">
    <property type="entry name" value="TPR-like"/>
    <property type="match status" value="1"/>
</dbReference>
<evidence type="ECO:0000256" key="1">
    <source>
        <dbReference type="SAM" id="SignalP"/>
    </source>
</evidence>
<keyword evidence="1" id="KW-0732">Signal</keyword>
<dbReference type="Proteomes" id="UP001595640">
    <property type="component" value="Unassembled WGS sequence"/>
</dbReference>
<protein>
    <submittedName>
        <fullName evidence="2">Tetratricopeptide repeat protein</fullName>
    </submittedName>
</protein>